<sequence>MINSARSIRRILLVLTLSVGLHLAVALGAALSMNYWWPRSPSSVSSAESSRTLSLALVSSPEESIAEAQPTDDGAVDNAVEAPAAPTPAPPAPEPDSSLPPPITTDEPASSTISDVLPEPEPELQDHGPEPIVEPEVDIREEFDPIPLLSEIESQSADVELAKHEGAESTVDVSSVDDQAALEDNITSLLRQALAAQLRYPERLRRRQAEDCVTARVDVTDTGAVSLLAITEASRQREFNQEVTRAIGALPRLKLDQPMTDSALQISVPVCFTLAVN</sequence>
<dbReference type="AlphaFoldDB" id="A0AB38YDQ9"/>
<feature type="region of interest" description="Disordered" evidence="1">
    <location>
        <begin position="62"/>
        <end position="131"/>
    </location>
</feature>
<dbReference type="Gene3D" id="3.30.1150.10">
    <property type="match status" value="1"/>
</dbReference>
<feature type="domain" description="TonB C-terminal" evidence="2">
    <location>
        <begin position="185"/>
        <end position="277"/>
    </location>
</feature>
<feature type="compositionally biased region" description="Pro residues" evidence="1">
    <location>
        <begin position="85"/>
        <end position="103"/>
    </location>
</feature>
<accession>A0AB38YDQ9</accession>
<name>A0AB38YDQ9_9GAMM</name>
<dbReference type="GO" id="GO:0055085">
    <property type="term" value="P:transmembrane transport"/>
    <property type="evidence" value="ECO:0007669"/>
    <property type="project" value="InterPro"/>
</dbReference>
<dbReference type="PROSITE" id="PS52015">
    <property type="entry name" value="TONB_CTD"/>
    <property type="match status" value="1"/>
</dbReference>
<reference evidence="3" key="1">
    <citation type="submission" date="2022-07" db="EMBL/GenBank/DDBJ databases">
        <title>Complete genome sequence of Salinispirillum sp. LH10-3-1 capable of multiple carbohydrate inversion isolated from a soda lake.</title>
        <authorList>
            <person name="Liu J."/>
            <person name="Zhai Y."/>
            <person name="Zhang H."/>
            <person name="Yang H."/>
            <person name="Qu J."/>
            <person name="Li J."/>
        </authorList>
    </citation>
    <scope>NUCLEOTIDE SEQUENCE</scope>
    <source>
        <strain evidence="3">LH 10-3-1</strain>
    </source>
</reference>
<evidence type="ECO:0000256" key="1">
    <source>
        <dbReference type="SAM" id="MobiDB-lite"/>
    </source>
</evidence>
<dbReference type="InterPro" id="IPR037682">
    <property type="entry name" value="TonB_C"/>
</dbReference>
<dbReference type="EMBL" id="CP101717">
    <property type="protein sequence ID" value="WLD57471.1"/>
    <property type="molecule type" value="Genomic_DNA"/>
</dbReference>
<dbReference type="Pfam" id="PF03544">
    <property type="entry name" value="TonB_C"/>
    <property type="match status" value="1"/>
</dbReference>
<evidence type="ECO:0000313" key="3">
    <source>
        <dbReference type="EMBL" id="WLD57471.1"/>
    </source>
</evidence>
<proteinExistence type="predicted"/>
<protein>
    <submittedName>
        <fullName evidence="3">Energy transducer TonB</fullName>
    </submittedName>
</protein>
<gene>
    <name evidence="3" type="ORF">NFC81_12225</name>
</gene>
<evidence type="ECO:0000259" key="2">
    <source>
        <dbReference type="PROSITE" id="PS52015"/>
    </source>
</evidence>
<dbReference type="SUPFAM" id="SSF74653">
    <property type="entry name" value="TolA/TonB C-terminal domain"/>
    <property type="match status" value="1"/>
</dbReference>
<organism evidence="3">
    <name type="scientific">Salinispirillum sp. LH 10-3-1</name>
    <dbReference type="NCBI Taxonomy" id="2952525"/>
    <lineage>
        <taxon>Bacteria</taxon>
        <taxon>Pseudomonadati</taxon>
        <taxon>Pseudomonadota</taxon>
        <taxon>Gammaproteobacteria</taxon>
        <taxon>Oceanospirillales</taxon>
        <taxon>Saccharospirillaceae</taxon>
        <taxon>Salinispirillum</taxon>
    </lineage>
</organism>
<dbReference type="RefSeq" id="WP_304994756.1">
    <property type="nucleotide sequence ID" value="NZ_CP101717.1"/>
</dbReference>